<dbReference type="InterPro" id="IPR003439">
    <property type="entry name" value="ABC_transporter-like_ATP-bd"/>
</dbReference>
<evidence type="ECO:0000313" key="5">
    <source>
        <dbReference type="EMBL" id="QQN59344.1"/>
    </source>
</evidence>
<evidence type="ECO:0000313" key="6">
    <source>
        <dbReference type="Proteomes" id="UP000595426"/>
    </source>
</evidence>
<dbReference type="InterPro" id="IPR017871">
    <property type="entry name" value="ABC_transporter-like_CS"/>
</dbReference>
<feature type="domain" description="ABC transporter" evidence="4">
    <location>
        <begin position="3"/>
        <end position="236"/>
    </location>
</feature>
<sequence length="312" mass="35540">MLLSIQGIDFGYSQDKLIFNNLHLGLEQGKIMALIGESGCGKTTLLNIIYGLSDWYKGKICFDNREIYGPKANIIPGEKDMKLVAQHYDLMPYSTVYDNVGKFLSNIDLKAKKDKVYQLLEIVGLEDYMDEYPKNLSGGQKQRVAIAQALSQLPKLLLLDEPFSNLDFSRKTQLRDKLFAYVREQNISLIISTHDITEILPWIDEVVVLQEGRLIQKDSPEALFQSPYNPYVARLLGEVNLLTPEQQKELGLPNWFYFPHQLKFTENEGTDAEVIESGFSGGFYRNLVNVKGYTFIVYTAQKKAGKLKISFL</sequence>
<dbReference type="SUPFAM" id="SSF52540">
    <property type="entry name" value="P-loop containing nucleoside triphosphate hydrolases"/>
    <property type="match status" value="1"/>
</dbReference>
<dbReference type="InterPro" id="IPR003593">
    <property type="entry name" value="AAA+_ATPase"/>
</dbReference>
<protein>
    <submittedName>
        <fullName evidence="5">ABC transporter ATP-binding protein</fullName>
    </submittedName>
</protein>
<evidence type="ECO:0000259" key="4">
    <source>
        <dbReference type="PROSITE" id="PS50893"/>
    </source>
</evidence>
<dbReference type="PROSITE" id="PS00211">
    <property type="entry name" value="ABC_TRANSPORTER_1"/>
    <property type="match status" value="1"/>
</dbReference>
<proteinExistence type="predicted"/>
<dbReference type="OrthoDB" id="9802264at2"/>
<dbReference type="GO" id="GO:0016887">
    <property type="term" value="F:ATP hydrolysis activity"/>
    <property type="evidence" value="ECO:0007669"/>
    <property type="project" value="InterPro"/>
</dbReference>
<dbReference type="PROSITE" id="PS50893">
    <property type="entry name" value="ABC_TRANSPORTER_2"/>
    <property type="match status" value="1"/>
</dbReference>
<keyword evidence="2" id="KW-0547">Nucleotide-binding</keyword>
<evidence type="ECO:0000256" key="3">
    <source>
        <dbReference type="ARBA" id="ARBA00022840"/>
    </source>
</evidence>
<dbReference type="EMBL" id="CP067018">
    <property type="protein sequence ID" value="QQN59344.1"/>
    <property type="molecule type" value="Genomic_DNA"/>
</dbReference>
<dbReference type="Pfam" id="PF00005">
    <property type="entry name" value="ABC_tran"/>
    <property type="match status" value="1"/>
</dbReference>
<dbReference type="InterPro" id="IPR050093">
    <property type="entry name" value="ABC_SmlMolc_Importer"/>
</dbReference>
<dbReference type="KEGG" id="egm:AYC65_11950"/>
<accession>A0A7T7V072</accession>
<dbReference type="PANTHER" id="PTHR42781">
    <property type="entry name" value="SPERMIDINE/PUTRESCINE IMPORT ATP-BINDING PROTEIN POTA"/>
    <property type="match status" value="1"/>
</dbReference>
<keyword evidence="6" id="KW-1185">Reference proteome</keyword>
<dbReference type="InterPro" id="IPR027417">
    <property type="entry name" value="P-loop_NTPase"/>
</dbReference>
<evidence type="ECO:0000256" key="2">
    <source>
        <dbReference type="ARBA" id="ARBA00022741"/>
    </source>
</evidence>
<evidence type="ECO:0000256" key="1">
    <source>
        <dbReference type="ARBA" id="ARBA00022448"/>
    </source>
</evidence>
<keyword evidence="1" id="KW-0813">Transport</keyword>
<keyword evidence="3 5" id="KW-0067">ATP-binding</keyword>
<dbReference type="AlphaFoldDB" id="A0A7T7V072"/>
<organism evidence="5 6">
    <name type="scientific">Elizabethkingia bruuniana</name>
    <dbReference type="NCBI Taxonomy" id="1756149"/>
    <lineage>
        <taxon>Bacteria</taxon>
        <taxon>Pseudomonadati</taxon>
        <taxon>Bacteroidota</taxon>
        <taxon>Flavobacteriia</taxon>
        <taxon>Flavobacteriales</taxon>
        <taxon>Weeksellaceae</taxon>
        <taxon>Elizabethkingia</taxon>
    </lineage>
</organism>
<gene>
    <name evidence="5" type="ORF">I6H88_01805</name>
</gene>
<reference evidence="5 6" key="1">
    <citation type="submission" date="2020-12" db="EMBL/GenBank/DDBJ databases">
        <title>FDA dAtabase for Regulatory Grade micrObial Sequences (FDA-ARGOS): Supporting development and validation of Infectious Disease Dx tests.</title>
        <authorList>
            <person name="Kerrigan L."/>
            <person name="Long C."/>
            <person name="Tallon L."/>
            <person name="Sadzewicz L."/>
            <person name="Zhao X."/>
            <person name="Boylan J."/>
            <person name="Ott S."/>
            <person name="Bowen H."/>
            <person name="Vavikolanu K."/>
            <person name="Mehta A."/>
            <person name="Aluvathingal J."/>
            <person name="Nadendla S."/>
            <person name="Yan Y."/>
            <person name="Sichtig H."/>
        </authorList>
    </citation>
    <scope>NUCLEOTIDE SEQUENCE [LARGE SCALE GENOMIC DNA]</scope>
    <source>
        <strain evidence="5 6">FDAARGOS_1031</strain>
    </source>
</reference>
<name>A0A7T7V072_9FLAO</name>
<dbReference type="PANTHER" id="PTHR42781:SF4">
    <property type="entry name" value="SPERMIDINE_PUTRESCINE IMPORT ATP-BINDING PROTEIN POTA"/>
    <property type="match status" value="1"/>
</dbReference>
<dbReference type="SMART" id="SM00382">
    <property type="entry name" value="AAA"/>
    <property type="match status" value="1"/>
</dbReference>
<dbReference type="Gene3D" id="3.40.50.300">
    <property type="entry name" value="P-loop containing nucleotide triphosphate hydrolases"/>
    <property type="match status" value="1"/>
</dbReference>
<dbReference type="RefSeq" id="WP_034866044.1">
    <property type="nucleotide sequence ID" value="NZ_CAJJUP010000011.1"/>
</dbReference>
<dbReference type="GeneID" id="93133624"/>
<dbReference type="GO" id="GO:0005524">
    <property type="term" value="F:ATP binding"/>
    <property type="evidence" value="ECO:0007669"/>
    <property type="project" value="UniProtKB-KW"/>
</dbReference>
<dbReference type="Proteomes" id="UP000595426">
    <property type="component" value="Chromosome"/>
</dbReference>